<dbReference type="RefSeq" id="WP_090172763.1">
    <property type="nucleotide sequence ID" value="NZ_FMXR01000007.1"/>
</dbReference>
<name>A0A1G6AW43_EUBOX</name>
<gene>
    <name evidence="2" type="ORF">SAMN02910417_00947</name>
</gene>
<dbReference type="STRING" id="1732.SAMN02910417_00947"/>
<evidence type="ECO:0000313" key="2">
    <source>
        <dbReference type="EMBL" id="SDB12473.1"/>
    </source>
</evidence>
<sequence length="131" mass="14481">MALDREALIRGLSKEMKEAKRESNPEAERKIEKEGSRFQASTVTLFGESNKGIAGKVRVMVDKEEYGKIMYGKKKFAVVQDPNEEIKVGTNAGIFELDGLQPTNRSLIKPISVVERGGILPEGICVIGWEA</sequence>
<evidence type="ECO:0000256" key="1">
    <source>
        <dbReference type="SAM" id="MobiDB-lite"/>
    </source>
</evidence>
<organism evidence="2 3">
    <name type="scientific">Eubacterium oxidoreducens</name>
    <dbReference type="NCBI Taxonomy" id="1732"/>
    <lineage>
        <taxon>Bacteria</taxon>
        <taxon>Bacillati</taxon>
        <taxon>Bacillota</taxon>
        <taxon>Clostridia</taxon>
        <taxon>Eubacteriales</taxon>
        <taxon>Eubacteriaceae</taxon>
        <taxon>Eubacterium</taxon>
    </lineage>
</organism>
<dbReference type="AlphaFoldDB" id="A0A1G6AW43"/>
<protein>
    <submittedName>
        <fullName evidence="2">Uncharacterized protein</fullName>
    </submittedName>
</protein>
<proteinExistence type="predicted"/>
<keyword evidence="3" id="KW-1185">Reference proteome</keyword>
<reference evidence="2 3" key="1">
    <citation type="submission" date="2016-10" db="EMBL/GenBank/DDBJ databases">
        <authorList>
            <person name="de Groot N.N."/>
        </authorList>
    </citation>
    <scope>NUCLEOTIDE SEQUENCE [LARGE SCALE GENOMIC DNA]</scope>
    <source>
        <strain evidence="2 3">DSM 3217</strain>
    </source>
</reference>
<dbReference type="Proteomes" id="UP000199228">
    <property type="component" value="Unassembled WGS sequence"/>
</dbReference>
<dbReference type="EMBL" id="FMXR01000007">
    <property type="protein sequence ID" value="SDB12473.1"/>
    <property type="molecule type" value="Genomic_DNA"/>
</dbReference>
<accession>A0A1G6AW43</accession>
<evidence type="ECO:0000313" key="3">
    <source>
        <dbReference type="Proteomes" id="UP000199228"/>
    </source>
</evidence>
<feature type="region of interest" description="Disordered" evidence="1">
    <location>
        <begin position="13"/>
        <end position="35"/>
    </location>
</feature>